<protein>
    <submittedName>
        <fullName evidence="1">Uncharacterized protein</fullName>
    </submittedName>
</protein>
<dbReference type="AlphaFoldDB" id="A0A6M3LYI3"/>
<accession>A0A6M3LYI3</accession>
<name>A0A6M3LYI3_9ZZZZ</name>
<evidence type="ECO:0000313" key="1">
    <source>
        <dbReference type="EMBL" id="QJA97658.1"/>
    </source>
</evidence>
<sequence length="70" mass="7703">MPKYLLVPGPVFDAKVGDFVYLGSQMLSLLYKVPMSDCVIKAHGLTCHDESYKGLVWLTPDPTGKYHAGC</sequence>
<gene>
    <name evidence="1" type="ORF">MM415B06028_0007</name>
</gene>
<organism evidence="1">
    <name type="scientific">viral metagenome</name>
    <dbReference type="NCBI Taxonomy" id="1070528"/>
    <lineage>
        <taxon>unclassified sequences</taxon>
        <taxon>metagenomes</taxon>
        <taxon>organismal metagenomes</taxon>
    </lineage>
</organism>
<proteinExistence type="predicted"/>
<dbReference type="EMBL" id="MT143513">
    <property type="protein sequence ID" value="QJA97658.1"/>
    <property type="molecule type" value="Genomic_DNA"/>
</dbReference>
<reference evidence="1" key="1">
    <citation type="submission" date="2020-03" db="EMBL/GenBank/DDBJ databases">
        <title>The deep terrestrial virosphere.</title>
        <authorList>
            <person name="Holmfeldt K."/>
            <person name="Nilsson E."/>
            <person name="Simone D."/>
            <person name="Lopez-Fernandez M."/>
            <person name="Wu X."/>
            <person name="de Brujin I."/>
            <person name="Lundin D."/>
            <person name="Andersson A."/>
            <person name="Bertilsson S."/>
            <person name="Dopson M."/>
        </authorList>
    </citation>
    <scope>NUCLEOTIDE SEQUENCE</scope>
    <source>
        <strain evidence="1">MM415B06028</strain>
    </source>
</reference>